<organism evidence="4 5">
    <name type="scientific">Rhodoplanes elegans</name>
    <dbReference type="NCBI Taxonomy" id="29408"/>
    <lineage>
        <taxon>Bacteria</taxon>
        <taxon>Pseudomonadati</taxon>
        <taxon>Pseudomonadota</taxon>
        <taxon>Alphaproteobacteria</taxon>
        <taxon>Hyphomicrobiales</taxon>
        <taxon>Nitrobacteraceae</taxon>
        <taxon>Rhodoplanes</taxon>
    </lineage>
</organism>
<dbReference type="RefSeq" id="WP_111358411.1">
    <property type="nucleotide sequence ID" value="NZ_NHSK01000090.1"/>
</dbReference>
<sequence>MSTLMTTGLATTRLTALHGNHACALAAVAAGCRFFAGYPITPSSEIAEHLSHEMPKVGGTFVQMEDEIASIAAVIGASLGGLRAMTATSGPGFSLMQENIGYAAMTETPCVIIDVMRGGPSTGMPTRPAQGDVMQARFGSHGDRPVVALAPASVQEIYTETIRAFDLAERLRTPVTVLYDQVIAQLLESVAVPAPSTIHVRDRKWANGAGKPFEPYAADDDGIPAMARPGDGHRVHTTGLTHSESGFPTQAPPVVDRMMRRLLGKIDVHAALLEKYETLATDDAEVLIVAYGITARAARRAVTVLREAGIRAGLFRPITLWPFPEAALARLAGRARAVLVPEMNAGQLVLEIQRILGHAPPVRALGRIDGEPITPNEIATAVKELAVHA</sequence>
<dbReference type="Pfam" id="PF17147">
    <property type="entry name" value="PFOR_II"/>
    <property type="match status" value="1"/>
</dbReference>
<dbReference type="PANTHER" id="PTHR43088">
    <property type="entry name" value="SUBUNIT OF PYRUVATE:FLAVODOXIN OXIDOREDUCTASE-RELATED"/>
    <property type="match status" value="1"/>
</dbReference>
<evidence type="ECO:0000259" key="2">
    <source>
        <dbReference type="Pfam" id="PF01855"/>
    </source>
</evidence>
<dbReference type="CDD" id="cd07034">
    <property type="entry name" value="TPP_PYR_PFOR_IOR-alpha_like"/>
    <property type="match status" value="1"/>
</dbReference>
<protein>
    <submittedName>
        <fullName evidence="4">2-oxoglutarate synthase subunit alpha</fullName>
        <ecNumber evidence="4">1.2.7.3</ecNumber>
    </submittedName>
</protein>
<evidence type="ECO:0000256" key="1">
    <source>
        <dbReference type="ARBA" id="ARBA00023002"/>
    </source>
</evidence>
<dbReference type="InterPro" id="IPR029061">
    <property type="entry name" value="THDP-binding"/>
</dbReference>
<dbReference type="OrthoDB" id="9794954at2"/>
<dbReference type="AlphaFoldDB" id="A0A327KMG1"/>
<proteinExistence type="predicted"/>
<dbReference type="NCBIfam" id="NF006412">
    <property type="entry name" value="PRK08659.1"/>
    <property type="match status" value="1"/>
</dbReference>
<dbReference type="InterPro" id="IPR002880">
    <property type="entry name" value="Pyrv_Fd/Flavodoxin_OxRdtase_N"/>
</dbReference>
<dbReference type="Proteomes" id="UP000248863">
    <property type="component" value="Unassembled WGS sequence"/>
</dbReference>
<dbReference type="InterPro" id="IPR052368">
    <property type="entry name" value="2-oxoacid_oxidoreductase"/>
</dbReference>
<evidence type="ECO:0000313" key="5">
    <source>
        <dbReference type="Proteomes" id="UP000248863"/>
    </source>
</evidence>
<dbReference type="Pfam" id="PF01855">
    <property type="entry name" value="POR_N"/>
    <property type="match status" value="1"/>
</dbReference>
<name>A0A327KMG1_9BRAD</name>
<dbReference type="GO" id="GO:0047553">
    <property type="term" value="F:2-oxoglutarate synthase activity"/>
    <property type="evidence" value="ECO:0007669"/>
    <property type="project" value="UniProtKB-EC"/>
</dbReference>
<comment type="caution">
    <text evidence="4">The sequence shown here is derived from an EMBL/GenBank/DDBJ whole genome shotgun (WGS) entry which is preliminary data.</text>
</comment>
<dbReference type="InterPro" id="IPR009014">
    <property type="entry name" value="Transketo_C/PFOR_II"/>
</dbReference>
<dbReference type="SUPFAM" id="SSF52518">
    <property type="entry name" value="Thiamin diphosphate-binding fold (THDP-binding)"/>
    <property type="match status" value="1"/>
</dbReference>
<dbReference type="Gene3D" id="3.40.50.970">
    <property type="match status" value="1"/>
</dbReference>
<dbReference type="FunFam" id="3.40.50.970:FF:000022">
    <property type="entry name" value="2-oxoglutarate ferredoxin oxidoreductase alpha subunit"/>
    <property type="match status" value="1"/>
</dbReference>
<dbReference type="Gene3D" id="3.40.50.920">
    <property type="match status" value="1"/>
</dbReference>
<dbReference type="PANTHER" id="PTHR43088:SF1">
    <property type="entry name" value="SUBUNIT OF PYRUVATE:FLAVODOXIN OXIDOREDUCTASE"/>
    <property type="match status" value="1"/>
</dbReference>
<keyword evidence="1 4" id="KW-0560">Oxidoreductase</keyword>
<dbReference type="InterPro" id="IPR033412">
    <property type="entry name" value="PFOR_II"/>
</dbReference>
<gene>
    <name evidence="4" type="ORF">CH338_17460</name>
</gene>
<evidence type="ECO:0000259" key="3">
    <source>
        <dbReference type="Pfam" id="PF17147"/>
    </source>
</evidence>
<accession>A0A327KMG1</accession>
<dbReference type="EMBL" id="NPEU01000215">
    <property type="protein sequence ID" value="RAI36548.1"/>
    <property type="molecule type" value="Genomic_DNA"/>
</dbReference>
<dbReference type="EC" id="1.2.7.3" evidence="4"/>
<dbReference type="SUPFAM" id="SSF52922">
    <property type="entry name" value="TK C-terminal domain-like"/>
    <property type="match status" value="1"/>
</dbReference>
<keyword evidence="5" id="KW-1185">Reference proteome</keyword>
<feature type="domain" description="Pyruvate flavodoxin/ferredoxin oxidoreductase pyrimidine binding" evidence="2">
    <location>
        <begin position="26"/>
        <end position="260"/>
    </location>
</feature>
<evidence type="ECO:0000313" key="4">
    <source>
        <dbReference type="EMBL" id="RAI36548.1"/>
    </source>
</evidence>
<reference evidence="4 5" key="1">
    <citation type="submission" date="2017-07" db="EMBL/GenBank/DDBJ databases">
        <title>Draft Genome Sequences of Select Purple Nonsulfur Bacteria.</title>
        <authorList>
            <person name="Lasarre B."/>
            <person name="Mckinlay J.B."/>
        </authorList>
    </citation>
    <scope>NUCLEOTIDE SEQUENCE [LARGE SCALE GENOMIC DNA]</scope>
    <source>
        <strain evidence="4 5">DSM 11907</strain>
    </source>
</reference>
<dbReference type="FunFam" id="3.40.50.920:FF:000013">
    <property type="entry name" value="Ferredoxin oxidoreductase alpha subunit"/>
    <property type="match status" value="1"/>
</dbReference>
<feature type="domain" description="Pyruvate:ferredoxin oxidoreductase core" evidence="3">
    <location>
        <begin position="284"/>
        <end position="378"/>
    </location>
</feature>